<sequence>MQNQNSPRDKRPLFAQGVIYPSPPASPYGSPVGGQQQQQQQPSRAQIFSPPSKAYSGSPYSSPRFSTPVYGHHPRQPKYPRQSYEGKLGSPRSPWQPQGYHGYPPRQRFSDSDRRSSGSRGSSWSQSPFHSPHGGASNSSKSYVKPSMVEDPWAELQDMLQVKQGQLHNASTNITAKESLAKTVLDVSAPQPDQSEQSTAETGSDPLSKPELTSEEKVRS</sequence>
<name>A0ACB7SXU5_HYAAI</name>
<keyword evidence="2" id="KW-1185">Reference proteome</keyword>
<evidence type="ECO:0000313" key="1">
    <source>
        <dbReference type="EMBL" id="KAH6939455.1"/>
    </source>
</evidence>
<accession>A0ACB7SXU5</accession>
<gene>
    <name evidence="1" type="ORF">HPB50_018488</name>
</gene>
<evidence type="ECO:0000313" key="2">
    <source>
        <dbReference type="Proteomes" id="UP000821845"/>
    </source>
</evidence>
<proteinExistence type="predicted"/>
<protein>
    <submittedName>
        <fullName evidence="1">Uncharacterized protein</fullName>
    </submittedName>
</protein>
<comment type="caution">
    <text evidence="1">The sequence shown here is derived from an EMBL/GenBank/DDBJ whole genome shotgun (WGS) entry which is preliminary data.</text>
</comment>
<organism evidence="1 2">
    <name type="scientific">Hyalomma asiaticum</name>
    <name type="common">Tick</name>
    <dbReference type="NCBI Taxonomy" id="266040"/>
    <lineage>
        <taxon>Eukaryota</taxon>
        <taxon>Metazoa</taxon>
        <taxon>Ecdysozoa</taxon>
        <taxon>Arthropoda</taxon>
        <taxon>Chelicerata</taxon>
        <taxon>Arachnida</taxon>
        <taxon>Acari</taxon>
        <taxon>Parasitiformes</taxon>
        <taxon>Ixodida</taxon>
        <taxon>Ixodoidea</taxon>
        <taxon>Ixodidae</taxon>
        <taxon>Hyalomminae</taxon>
        <taxon>Hyalomma</taxon>
    </lineage>
</organism>
<reference evidence="1" key="1">
    <citation type="submission" date="2020-05" db="EMBL/GenBank/DDBJ databases">
        <title>Large-scale comparative analyses of tick genomes elucidate their genetic diversity and vector capacities.</title>
        <authorList>
            <person name="Jia N."/>
            <person name="Wang J."/>
            <person name="Shi W."/>
            <person name="Du L."/>
            <person name="Sun Y."/>
            <person name="Zhan W."/>
            <person name="Jiang J."/>
            <person name="Wang Q."/>
            <person name="Zhang B."/>
            <person name="Ji P."/>
            <person name="Sakyi L.B."/>
            <person name="Cui X."/>
            <person name="Yuan T."/>
            <person name="Jiang B."/>
            <person name="Yang W."/>
            <person name="Lam T.T.-Y."/>
            <person name="Chang Q."/>
            <person name="Ding S."/>
            <person name="Wang X."/>
            <person name="Zhu J."/>
            <person name="Ruan X."/>
            <person name="Zhao L."/>
            <person name="Wei J."/>
            <person name="Que T."/>
            <person name="Du C."/>
            <person name="Cheng J."/>
            <person name="Dai P."/>
            <person name="Han X."/>
            <person name="Huang E."/>
            <person name="Gao Y."/>
            <person name="Liu J."/>
            <person name="Shao H."/>
            <person name="Ye R."/>
            <person name="Li L."/>
            <person name="Wei W."/>
            <person name="Wang X."/>
            <person name="Wang C."/>
            <person name="Yang T."/>
            <person name="Huo Q."/>
            <person name="Li W."/>
            <person name="Guo W."/>
            <person name="Chen H."/>
            <person name="Zhou L."/>
            <person name="Ni X."/>
            <person name="Tian J."/>
            <person name="Zhou Y."/>
            <person name="Sheng Y."/>
            <person name="Liu T."/>
            <person name="Pan Y."/>
            <person name="Xia L."/>
            <person name="Li J."/>
            <person name="Zhao F."/>
            <person name="Cao W."/>
        </authorList>
    </citation>
    <scope>NUCLEOTIDE SEQUENCE</scope>
    <source>
        <strain evidence="1">Hyas-2018</strain>
    </source>
</reference>
<dbReference type="EMBL" id="CM023482">
    <property type="protein sequence ID" value="KAH6939455.1"/>
    <property type="molecule type" value="Genomic_DNA"/>
</dbReference>
<dbReference type="Proteomes" id="UP000821845">
    <property type="component" value="Chromosome 2"/>
</dbReference>